<feature type="region of interest" description="Disordered" evidence="1">
    <location>
        <begin position="103"/>
        <end position="141"/>
    </location>
</feature>
<reference evidence="2" key="1">
    <citation type="submission" date="2015-07" db="EMBL/GenBank/DDBJ databases">
        <title>Transcriptome Assembly of Anthurium amnicola.</title>
        <authorList>
            <person name="Suzuki J."/>
        </authorList>
    </citation>
    <scope>NUCLEOTIDE SEQUENCE</scope>
</reference>
<dbReference type="AlphaFoldDB" id="A0A1D1YX22"/>
<name>A0A1D1YX22_9ARAE</name>
<feature type="non-terminal residue" evidence="2">
    <location>
        <position position="141"/>
    </location>
</feature>
<evidence type="ECO:0000313" key="2">
    <source>
        <dbReference type="EMBL" id="JAT59207.1"/>
    </source>
</evidence>
<organism evidence="2">
    <name type="scientific">Anthurium amnicola</name>
    <dbReference type="NCBI Taxonomy" id="1678845"/>
    <lineage>
        <taxon>Eukaryota</taxon>
        <taxon>Viridiplantae</taxon>
        <taxon>Streptophyta</taxon>
        <taxon>Embryophyta</taxon>
        <taxon>Tracheophyta</taxon>
        <taxon>Spermatophyta</taxon>
        <taxon>Magnoliopsida</taxon>
        <taxon>Liliopsida</taxon>
        <taxon>Araceae</taxon>
        <taxon>Pothoideae</taxon>
        <taxon>Potheae</taxon>
        <taxon>Anthurium</taxon>
    </lineage>
</organism>
<sequence length="141" mass="14385">SPTASPMPAELLPDGVDADTIGSSPTAAELLPDCADAIRSSPTPGIEAGIEAGREERLCSGEDHAVASSIADSSAYGLLPPSLRLRRCRVLYLSLSPPFAAAPAAGLVDRPAPGGELRRRIPSGNRGNSSEAGQVQGSNRV</sequence>
<feature type="non-terminal residue" evidence="2">
    <location>
        <position position="1"/>
    </location>
</feature>
<feature type="compositionally biased region" description="Polar residues" evidence="1">
    <location>
        <begin position="125"/>
        <end position="141"/>
    </location>
</feature>
<dbReference type="EMBL" id="GDJX01008729">
    <property type="protein sequence ID" value="JAT59207.1"/>
    <property type="molecule type" value="Transcribed_RNA"/>
</dbReference>
<protein>
    <submittedName>
        <fullName evidence="2">Uncharacterized protein</fullName>
    </submittedName>
</protein>
<accession>A0A1D1YX22</accession>
<proteinExistence type="predicted"/>
<evidence type="ECO:0000256" key="1">
    <source>
        <dbReference type="SAM" id="MobiDB-lite"/>
    </source>
</evidence>
<gene>
    <name evidence="2" type="ORF">g.117691</name>
</gene>